<keyword evidence="2" id="KW-1185">Reference proteome</keyword>
<proteinExistence type="predicted"/>
<dbReference type="EMBL" id="BPVZ01000053">
    <property type="protein sequence ID" value="GKV19705.1"/>
    <property type="molecule type" value="Genomic_DNA"/>
</dbReference>
<reference evidence="1 2" key="1">
    <citation type="journal article" date="2021" name="Commun. Biol.">
        <title>The genome of Shorea leprosula (Dipterocarpaceae) highlights the ecological relevance of drought in aseasonal tropical rainforests.</title>
        <authorList>
            <person name="Ng K.K.S."/>
            <person name="Kobayashi M.J."/>
            <person name="Fawcett J.A."/>
            <person name="Hatakeyama M."/>
            <person name="Paape T."/>
            <person name="Ng C.H."/>
            <person name="Ang C.C."/>
            <person name="Tnah L.H."/>
            <person name="Lee C.T."/>
            <person name="Nishiyama T."/>
            <person name="Sese J."/>
            <person name="O'Brien M.J."/>
            <person name="Copetti D."/>
            <person name="Mohd Noor M.I."/>
            <person name="Ong R.C."/>
            <person name="Putra M."/>
            <person name="Sireger I.Z."/>
            <person name="Indrioko S."/>
            <person name="Kosugi Y."/>
            <person name="Izuno A."/>
            <person name="Isagi Y."/>
            <person name="Lee S.L."/>
            <person name="Shimizu K.K."/>
        </authorList>
    </citation>
    <scope>NUCLEOTIDE SEQUENCE [LARGE SCALE GENOMIC DNA]</scope>
    <source>
        <strain evidence="1">214</strain>
    </source>
</reference>
<dbReference type="PANTHER" id="PTHR46922:SF3">
    <property type="entry name" value="HEAT SHOCK PROTEIN"/>
    <property type="match status" value="1"/>
</dbReference>
<evidence type="ECO:0000313" key="2">
    <source>
        <dbReference type="Proteomes" id="UP001054252"/>
    </source>
</evidence>
<protein>
    <submittedName>
        <fullName evidence="1">Uncharacterized protein</fullName>
    </submittedName>
</protein>
<sequence>MCLRSTDSITDTSEVAKAYVGGGSPSSNSFIIRMDEYNQWVSMNKS</sequence>
<comment type="caution">
    <text evidence="1">The sequence shown here is derived from an EMBL/GenBank/DDBJ whole genome shotgun (WGS) entry which is preliminary data.</text>
</comment>
<gene>
    <name evidence="1" type="ORF">SLEP1_g29930</name>
</gene>
<accession>A0AAV5K9H5</accession>
<evidence type="ECO:0000313" key="1">
    <source>
        <dbReference type="EMBL" id="GKV19705.1"/>
    </source>
</evidence>
<dbReference type="AlphaFoldDB" id="A0AAV5K9H5"/>
<dbReference type="PANTHER" id="PTHR46922">
    <property type="entry name" value="DHHA1 DOMAIN PROTEIN"/>
    <property type="match status" value="1"/>
</dbReference>
<organism evidence="1 2">
    <name type="scientific">Rubroshorea leprosula</name>
    <dbReference type="NCBI Taxonomy" id="152421"/>
    <lineage>
        <taxon>Eukaryota</taxon>
        <taxon>Viridiplantae</taxon>
        <taxon>Streptophyta</taxon>
        <taxon>Embryophyta</taxon>
        <taxon>Tracheophyta</taxon>
        <taxon>Spermatophyta</taxon>
        <taxon>Magnoliopsida</taxon>
        <taxon>eudicotyledons</taxon>
        <taxon>Gunneridae</taxon>
        <taxon>Pentapetalae</taxon>
        <taxon>rosids</taxon>
        <taxon>malvids</taxon>
        <taxon>Malvales</taxon>
        <taxon>Dipterocarpaceae</taxon>
        <taxon>Rubroshorea</taxon>
    </lineage>
</organism>
<dbReference type="Proteomes" id="UP001054252">
    <property type="component" value="Unassembled WGS sequence"/>
</dbReference>
<name>A0AAV5K9H5_9ROSI</name>